<dbReference type="InterPro" id="IPR045190">
    <property type="entry name" value="MCCB/AccD1-like"/>
</dbReference>
<dbReference type="InterPro" id="IPR029045">
    <property type="entry name" value="ClpP/crotonase-like_dom_sf"/>
</dbReference>
<dbReference type="GO" id="GO:1905202">
    <property type="term" value="C:methylcrotonoyl-CoA carboxylase complex"/>
    <property type="evidence" value="ECO:0007669"/>
    <property type="project" value="TreeGrafter"/>
</dbReference>
<dbReference type="Proteomes" id="UP000257139">
    <property type="component" value="Chromosome CBM2594_a"/>
</dbReference>
<name>A0A375DDG3_9BURK</name>
<dbReference type="FunFam" id="3.90.226.10:FF:000004">
    <property type="entry name" value="Methylcrotonoyl-CoA carboxylase beta chain"/>
    <property type="match status" value="1"/>
</dbReference>
<dbReference type="InterPro" id="IPR011762">
    <property type="entry name" value="COA_CT_N"/>
</dbReference>
<dbReference type="Gene3D" id="3.90.226.10">
    <property type="entry name" value="2-enoyl-CoA Hydratase, Chain A, domain 1"/>
    <property type="match status" value="2"/>
</dbReference>
<dbReference type="InterPro" id="IPR034733">
    <property type="entry name" value="AcCoA_carboxyl_beta"/>
</dbReference>
<organism evidence="1 2">
    <name type="scientific">Cupriavidus taiwanensis</name>
    <dbReference type="NCBI Taxonomy" id="164546"/>
    <lineage>
        <taxon>Bacteria</taxon>
        <taxon>Pseudomonadati</taxon>
        <taxon>Pseudomonadota</taxon>
        <taxon>Betaproteobacteria</taxon>
        <taxon>Burkholderiales</taxon>
        <taxon>Burkholderiaceae</taxon>
        <taxon>Cupriavidus</taxon>
    </lineage>
</organism>
<dbReference type="AlphaFoldDB" id="A0A375DDG3"/>
<dbReference type="GO" id="GO:0006552">
    <property type="term" value="P:L-leucine catabolic process"/>
    <property type="evidence" value="ECO:0007669"/>
    <property type="project" value="TreeGrafter"/>
</dbReference>
<dbReference type="GO" id="GO:0004658">
    <property type="term" value="F:propionyl-CoA carboxylase activity"/>
    <property type="evidence" value="ECO:0007669"/>
    <property type="project" value="UniProtKB-EC"/>
</dbReference>
<dbReference type="EC" id="6.4.1.3" evidence="1"/>
<reference evidence="1 2" key="1">
    <citation type="submission" date="2018-01" db="EMBL/GenBank/DDBJ databases">
        <authorList>
            <person name="Clerissi C."/>
        </authorList>
    </citation>
    <scope>NUCLEOTIDE SEQUENCE [LARGE SCALE GENOMIC DNA]</scope>
    <source>
        <strain evidence="1">Cupriavidus taiwanensis STM 6021</strain>
    </source>
</reference>
<gene>
    <name evidence="1" type="ORF">CBM2594_A100092</name>
</gene>
<dbReference type="EMBL" id="OGUU01000002">
    <property type="protein sequence ID" value="SPC07232.1"/>
    <property type="molecule type" value="Genomic_DNA"/>
</dbReference>
<dbReference type="PANTHER" id="PTHR22855">
    <property type="entry name" value="ACETYL, PROPIONYL, PYRUVATE, AND GLUTACONYL CARBOXYLASE-RELATED"/>
    <property type="match status" value="1"/>
</dbReference>
<evidence type="ECO:0000313" key="1">
    <source>
        <dbReference type="EMBL" id="SPC07232.1"/>
    </source>
</evidence>
<dbReference type="PROSITE" id="PS50980">
    <property type="entry name" value="COA_CT_NTER"/>
    <property type="match status" value="1"/>
</dbReference>
<dbReference type="RefSeq" id="WP_025585810.1">
    <property type="nucleotide sequence ID" value="NZ_LT976871.1"/>
</dbReference>
<protein>
    <submittedName>
        <fullName evidence="1">Putative PROPIONYL-COA CARBOXYLASE (BETA SUBUNIT) PROTEIN</fullName>
        <ecNumber evidence="1">6.4.1.3</ecNumber>
    </submittedName>
</protein>
<dbReference type="GO" id="GO:0004485">
    <property type="term" value="F:methylcrotonoyl-CoA carboxylase activity"/>
    <property type="evidence" value="ECO:0007669"/>
    <property type="project" value="TreeGrafter"/>
</dbReference>
<evidence type="ECO:0000313" key="2">
    <source>
        <dbReference type="Proteomes" id="UP000257139"/>
    </source>
</evidence>
<dbReference type="PANTHER" id="PTHR22855:SF13">
    <property type="entry name" value="METHYLCROTONOYL-COA CARBOXYLASE BETA CHAIN, MITOCHONDRIAL"/>
    <property type="match status" value="1"/>
</dbReference>
<dbReference type="FunFam" id="3.90.226.10:FF:000030">
    <property type="entry name" value="Acetyl-CoA carboxylase carboxyltransferase subunit"/>
    <property type="match status" value="1"/>
</dbReference>
<dbReference type="InterPro" id="IPR011763">
    <property type="entry name" value="COA_CT_C"/>
</dbReference>
<sequence length="533" mass="58708">MRRIESRISTRSESYKANREHNLRLRDEFRATMHDARHVRAERDVKRLRDQGKLLVRERLDLLLDPGTPFLELSPLAANHAQYDAHIKGAGIVSGIGVVNGREVMVLANDSAIKGGAVYPLGARKSIRALKIAMENRLPVVHLVDSAGAYLPMQMDIFHEGGHMFHTQCRLSAAGVEQVAVALGHCTAGGAYVPTLSDYSIMVRGSGAVFLGGPPLVKAATGEDISAAELGGADVHTRISGTADYAVDSESQGIALAREIVGTLRRRTKQPVDMREPEAPYYDPDELYGIIPDDIRKQFDMREVIARLVDGSLFHEYKPDYGTTLVCGYAWLWGYKIGILANNGVLFSEAAEKATNFMELCDRDGVPLLFLHNITGFMIGRDYEHRGITKDGARMIMVQSNVRVPKFSVLCHASFGAGNYGMAGRGYEPRFLFAWPHSQCATMGAEQAARTLAQVRIAALAREGRQPDPAEIQAIHDQIHRDYTRSNSVYHQTSELRDDGVLDMVDTRNALGIALSASLNAPFGERRQGVLRI</sequence>
<dbReference type="Pfam" id="PF01039">
    <property type="entry name" value="Carboxyl_trans"/>
    <property type="match status" value="1"/>
</dbReference>
<dbReference type="PROSITE" id="PS50989">
    <property type="entry name" value="COA_CT_CTER"/>
    <property type="match status" value="1"/>
</dbReference>
<dbReference type="SUPFAM" id="SSF52096">
    <property type="entry name" value="ClpP/crotonase"/>
    <property type="match status" value="2"/>
</dbReference>
<comment type="caution">
    <text evidence="1">The sequence shown here is derived from an EMBL/GenBank/DDBJ whole genome shotgun (WGS) entry which is preliminary data.</text>
</comment>
<accession>A0A375DDG3</accession>
<keyword evidence="1" id="KW-0436">Ligase</keyword>
<proteinExistence type="predicted"/>